<dbReference type="AlphaFoldDB" id="A0A151CGB5"/>
<accession>A0A151CGB5</accession>
<name>A0A151CGB5_9BACT</name>
<evidence type="ECO:0000313" key="1">
    <source>
        <dbReference type="EMBL" id="KYJ86541.1"/>
    </source>
</evidence>
<sequence length="104" mass="12277">MTDLTQKILDLDAECTAAVNDAAVQSMERKKEVDLHVQKRIKEAEQDFENEKKQQLDRLASLFEDEEKRAVRTLHKKMQAFHTHIETDRVVEELIEMTKERICH</sequence>
<evidence type="ECO:0000313" key="2">
    <source>
        <dbReference type="Proteomes" id="UP000075359"/>
    </source>
</evidence>
<dbReference type="RefSeq" id="WP_067330853.1">
    <property type="nucleotide sequence ID" value="NZ_LNKT01000023.1"/>
</dbReference>
<organism evidence="1 2">
    <name type="scientific">Sulfurovum riftiae</name>
    <dbReference type="NCBI Taxonomy" id="1630136"/>
    <lineage>
        <taxon>Bacteria</taxon>
        <taxon>Pseudomonadati</taxon>
        <taxon>Campylobacterota</taxon>
        <taxon>Epsilonproteobacteria</taxon>
        <taxon>Campylobacterales</taxon>
        <taxon>Sulfurovaceae</taxon>
        <taxon>Sulfurovum</taxon>
    </lineage>
</organism>
<dbReference type="Proteomes" id="UP000075359">
    <property type="component" value="Unassembled WGS sequence"/>
</dbReference>
<protein>
    <submittedName>
        <fullName evidence="1">Uncharacterized protein</fullName>
    </submittedName>
</protein>
<dbReference type="EMBL" id="LNKT01000023">
    <property type="protein sequence ID" value="KYJ86541.1"/>
    <property type="molecule type" value="Genomic_DNA"/>
</dbReference>
<keyword evidence="2" id="KW-1185">Reference proteome</keyword>
<comment type="caution">
    <text evidence="1">The sequence shown here is derived from an EMBL/GenBank/DDBJ whole genome shotgun (WGS) entry which is preliminary data.</text>
</comment>
<reference evidence="1 2" key="1">
    <citation type="submission" date="2015-11" db="EMBL/GenBank/DDBJ databases">
        <title>Draft genome of Sulfurovum riftiae 1812E, a member of the Epsilonproteobacteria isolated from the tube of the deep-sea hydrothermal vent tubewom Riftia pachyptila.</title>
        <authorList>
            <person name="Vetriani C."/>
            <person name="Giovannelli D."/>
        </authorList>
    </citation>
    <scope>NUCLEOTIDE SEQUENCE [LARGE SCALE GENOMIC DNA]</scope>
    <source>
        <strain evidence="1 2">1812E</strain>
    </source>
</reference>
<dbReference type="STRING" id="1630136.AS592_06985"/>
<gene>
    <name evidence="1" type="ORF">AS592_06985</name>
</gene>
<proteinExistence type="predicted"/>